<dbReference type="Pfam" id="PF01817">
    <property type="entry name" value="CM_2"/>
    <property type="match status" value="1"/>
</dbReference>
<sequence>MMMTTDSADLDRIRRDIDRIDDRLHDLLMERAALVEKVAQAKAPDVSVALRPGREAEIMRRLAGRHQGRFPLPALIRIWREIMGALVGLQKPFSVAVCQPERGDGYVELARDHFGVVWPKSVFSSPGQVVRAVADGQAAVGVVQLPHENDQEPWWLSLTAGSGNLPQVVTRLPVLAMPDVPGRPEPVEAFVIACRPHDDTGADRTLIAVETSPDLSRDRLRALFATAGLDNVAVIATHRADDHSLYLCELDGFVGTADPRLTVLAGGKDVIRHVRIIGGYPLPLSV</sequence>
<dbReference type="GO" id="GO:0004106">
    <property type="term" value="F:chorismate mutase activity"/>
    <property type="evidence" value="ECO:0007669"/>
    <property type="project" value="UniProtKB-EC"/>
</dbReference>
<accession>A4TUS7</accession>
<dbReference type="EC" id="5.4.99.5" evidence="1"/>
<protein>
    <recommendedName>
        <fullName evidence="1">chorismate mutase</fullName>
        <ecNumber evidence="1">5.4.99.5</ecNumber>
    </recommendedName>
</protein>
<name>A4TUS7_9PROT</name>
<dbReference type="AlphaFoldDB" id="A4TUS7"/>
<dbReference type="InterPro" id="IPR036979">
    <property type="entry name" value="CM_dom_sf"/>
</dbReference>
<dbReference type="GO" id="GO:0046417">
    <property type="term" value="P:chorismate metabolic process"/>
    <property type="evidence" value="ECO:0007669"/>
    <property type="project" value="InterPro"/>
</dbReference>
<dbReference type="InterPro" id="IPR002701">
    <property type="entry name" value="CM_II_prokaryot"/>
</dbReference>
<dbReference type="EMBL" id="CU459003">
    <property type="protein sequence ID" value="CAM74384.1"/>
    <property type="molecule type" value="Genomic_DNA"/>
</dbReference>
<dbReference type="Gene3D" id="1.20.59.10">
    <property type="entry name" value="Chorismate mutase"/>
    <property type="match status" value="1"/>
</dbReference>
<dbReference type="SUPFAM" id="SSF48600">
    <property type="entry name" value="Chorismate mutase II"/>
    <property type="match status" value="1"/>
</dbReference>
<feature type="domain" description="Chorismate mutase" evidence="2">
    <location>
        <begin position="4"/>
        <end position="94"/>
    </location>
</feature>
<dbReference type="SMART" id="SM00830">
    <property type="entry name" value="CM_2"/>
    <property type="match status" value="1"/>
</dbReference>
<gene>
    <name evidence="3" type="ORF">MGR_2878</name>
</gene>
<evidence type="ECO:0000313" key="3">
    <source>
        <dbReference type="EMBL" id="CAM74384.1"/>
    </source>
</evidence>
<evidence type="ECO:0000259" key="2">
    <source>
        <dbReference type="PROSITE" id="PS51168"/>
    </source>
</evidence>
<proteinExistence type="predicted"/>
<reference evidence="3" key="1">
    <citation type="journal article" date="2007" name="J. Bacteriol.">
        <title>Comparative genome analysis of four magnetotactic bacteria reveals a complex set of group-specific genes implicated in magnetosome biomineralization and function.</title>
        <authorList>
            <person name="Richter M."/>
            <person name="Kube M."/>
            <person name="Bazylinski D.A."/>
            <person name="Lombardot T."/>
            <person name="Gloeckner F.O."/>
            <person name="Reinhardt R."/>
            <person name="Schueler D."/>
        </authorList>
    </citation>
    <scope>NUCLEOTIDE SEQUENCE</scope>
    <source>
        <strain evidence="3">MSR-1</strain>
    </source>
</reference>
<dbReference type="PROSITE" id="PS51168">
    <property type="entry name" value="CHORISMATE_MUT_2"/>
    <property type="match status" value="1"/>
</dbReference>
<evidence type="ECO:0000256" key="1">
    <source>
        <dbReference type="ARBA" id="ARBA00012404"/>
    </source>
</evidence>
<organism evidence="3">
    <name type="scientific">Magnetospirillum gryphiswaldense</name>
    <dbReference type="NCBI Taxonomy" id="55518"/>
    <lineage>
        <taxon>Bacteria</taxon>
        <taxon>Pseudomonadati</taxon>
        <taxon>Pseudomonadota</taxon>
        <taxon>Alphaproteobacteria</taxon>
        <taxon>Rhodospirillales</taxon>
        <taxon>Rhodospirillaceae</taxon>
        <taxon>Magnetospirillum</taxon>
    </lineage>
</organism>
<dbReference type="RefSeq" id="WP_234016283.1">
    <property type="nucleotide sequence ID" value="NZ_CP027527.1"/>
</dbReference>
<dbReference type="InterPro" id="IPR036263">
    <property type="entry name" value="Chorismate_II_sf"/>
</dbReference>